<sequence>MAKIAVGEGITRNDFLDCHLPGEWEIARDAELNPFKDTLVFRRMVIFDEKELRSRKAHLLEDKQIPSVLRRSFSAIQHLEAQHERDISAAVREFLKQNTKLQKMLAKLDKGLKEKKFLDDINENLTRNKEIWIGIILKIQEREVMQSQYGNQFNVVHNTHSCPQTQSFTFRSLTVTYGGSNRAYYTSSTTRRAGSDGGHTLSRHLKLDGQVDSMQTLHNINKERVFKTRGSIDSGTGFLVTNTWEQSPTSQKTKDSDIVRIYQKSQENRQKRANTDTRNGRAEEKPKIQSQSQKSQPSVNSGQKVKECHVDSKKAQGCVGFTLLALTQVTQAVTSKDCQLGNPFVHILDPRAKIDSPMSEIMKGTDYESKESLEAKAWFQFRKSLGKRPGKAYFPEFDIEIKNKKGAENVTTDHLSRLENPHLEELRDEDIDDNFPGETLMNVSSNDEDKIPWFADFTNYLVGKILRKGLTYAQRSKFFSELKHYFWDDPYLFKMYPNGMIGRCIYGSKTQKVLDECHHDPTGGHYGPSTTAKKVFDAGFYWPTIFKEAHTLVQNCDACQRSGSLSREKRFLQLHELDELRLQAYENSKIYKVQTKAYHDKKLRIRKEIKARDKLYDKHGGSFIINGHRVKLYHDEEQINELTTEEIHLMCKEGKMKSIPFMALFPANYHKTMPWVTEKPFIYSTVENTCNEAKLYDLDETGEGIVKEYFLYVKKDPCEKPPLEEK</sequence>
<evidence type="ECO:0000256" key="5">
    <source>
        <dbReference type="SAM" id="MobiDB-lite"/>
    </source>
</evidence>
<keyword evidence="7" id="KW-0808">Transferase</keyword>
<keyword evidence="3" id="KW-0963">Cytoplasm</keyword>
<dbReference type="Pfam" id="PF17921">
    <property type="entry name" value="Integrase_H2C2"/>
    <property type="match status" value="1"/>
</dbReference>
<keyword evidence="4" id="KW-0597">Phosphoprotein</keyword>
<dbReference type="GO" id="GO:0003964">
    <property type="term" value="F:RNA-directed DNA polymerase activity"/>
    <property type="evidence" value="ECO:0007669"/>
    <property type="project" value="UniProtKB-KW"/>
</dbReference>
<evidence type="ECO:0000259" key="6">
    <source>
        <dbReference type="Pfam" id="PF17921"/>
    </source>
</evidence>
<evidence type="ECO:0000313" key="7">
    <source>
        <dbReference type="EMBL" id="GJS87863.1"/>
    </source>
</evidence>
<accession>A0ABQ4ZGA7</accession>
<feature type="domain" description="Integrase zinc-binding" evidence="6">
    <location>
        <begin position="509"/>
        <end position="562"/>
    </location>
</feature>
<dbReference type="Gene3D" id="1.10.340.70">
    <property type="match status" value="1"/>
</dbReference>
<comment type="similarity">
    <text evidence="2">Belongs to the MLF family.</text>
</comment>
<evidence type="ECO:0000313" key="8">
    <source>
        <dbReference type="Proteomes" id="UP001151760"/>
    </source>
</evidence>
<feature type="compositionally biased region" description="Basic and acidic residues" evidence="5">
    <location>
        <begin position="266"/>
        <end position="287"/>
    </location>
</feature>
<dbReference type="EMBL" id="BQNB010011231">
    <property type="protein sequence ID" value="GJS87863.1"/>
    <property type="molecule type" value="Genomic_DNA"/>
</dbReference>
<proteinExistence type="inferred from homology"/>
<keyword evidence="7" id="KW-0548">Nucleotidyltransferase</keyword>
<comment type="caution">
    <text evidence="7">The sequence shown here is derived from an EMBL/GenBank/DDBJ whole genome shotgun (WGS) entry which is preliminary data.</text>
</comment>
<evidence type="ECO:0000256" key="4">
    <source>
        <dbReference type="ARBA" id="ARBA00022553"/>
    </source>
</evidence>
<keyword evidence="8" id="KW-1185">Reference proteome</keyword>
<dbReference type="Proteomes" id="UP001151760">
    <property type="component" value="Unassembled WGS sequence"/>
</dbReference>
<gene>
    <name evidence="7" type="ORF">Tco_0770499</name>
</gene>
<evidence type="ECO:0000256" key="3">
    <source>
        <dbReference type="ARBA" id="ARBA00022490"/>
    </source>
</evidence>
<comment type="subcellular location">
    <subcellularLocation>
        <location evidence="1">Cytoplasm</location>
    </subcellularLocation>
</comment>
<reference evidence="7" key="1">
    <citation type="journal article" date="2022" name="Int. J. Mol. Sci.">
        <title>Draft Genome of Tanacetum Coccineum: Genomic Comparison of Closely Related Tanacetum-Family Plants.</title>
        <authorList>
            <person name="Yamashiro T."/>
            <person name="Shiraishi A."/>
            <person name="Nakayama K."/>
            <person name="Satake H."/>
        </authorList>
    </citation>
    <scope>NUCLEOTIDE SEQUENCE</scope>
</reference>
<dbReference type="InterPro" id="IPR019376">
    <property type="entry name" value="Myeloid_leukemia_factor"/>
</dbReference>
<dbReference type="PANTHER" id="PTHR13105">
    <property type="entry name" value="MYELOID LEUKEMIA FACTOR"/>
    <property type="match status" value="1"/>
</dbReference>
<feature type="region of interest" description="Disordered" evidence="5">
    <location>
        <begin position="264"/>
        <end position="306"/>
    </location>
</feature>
<evidence type="ECO:0000256" key="1">
    <source>
        <dbReference type="ARBA" id="ARBA00004496"/>
    </source>
</evidence>
<protein>
    <submittedName>
        <fullName evidence="7">Reverse transcriptase domain-containing protein</fullName>
    </submittedName>
</protein>
<dbReference type="InterPro" id="IPR041588">
    <property type="entry name" value="Integrase_H2C2"/>
</dbReference>
<name>A0ABQ4ZGA7_9ASTR</name>
<reference evidence="7" key="2">
    <citation type="submission" date="2022-01" db="EMBL/GenBank/DDBJ databases">
        <authorList>
            <person name="Yamashiro T."/>
            <person name="Shiraishi A."/>
            <person name="Satake H."/>
            <person name="Nakayama K."/>
        </authorList>
    </citation>
    <scope>NUCLEOTIDE SEQUENCE</scope>
</reference>
<organism evidence="7 8">
    <name type="scientific">Tanacetum coccineum</name>
    <dbReference type="NCBI Taxonomy" id="301880"/>
    <lineage>
        <taxon>Eukaryota</taxon>
        <taxon>Viridiplantae</taxon>
        <taxon>Streptophyta</taxon>
        <taxon>Embryophyta</taxon>
        <taxon>Tracheophyta</taxon>
        <taxon>Spermatophyta</taxon>
        <taxon>Magnoliopsida</taxon>
        <taxon>eudicotyledons</taxon>
        <taxon>Gunneridae</taxon>
        <taxon>Pentapetalae</taxon>
        <taxon>asterids</taxon>
        <taxon>campanulids</taxon>
        <taxon>Asterales</taxon>
        <taxon>Asteraceae</taxon>
        <taxon>Asteroideae</taxon>
        <taxon>Anthemideae</taxon>
        <taxon>Anthemidinae</taxon>
        <taxon>Tanacetum</taxon>
    </lineage>
</organism>
<keyword evidence="7" id="KW-0695">RNA-directed DNA polymerase</keyword>
<feature type="compositionally biased region" description="Low complexity" evidence="5">
    <location>
        <begin position="288"/>
        <end position="298"/>
    </location>
</feature>
<evidence type="ECO:0000256" key="2">
    <source>
        <dbReference type="ARBA" id="ARBA00008332"/>
    </source>
</evidence>